<evidence type="ECO:0000259" key="1">
    <source>
        <dbReference type="Pfam" id="PF01408"/>
    </source>
</evidence>
<gene>
    <name evidence="3" type="ORF">VC82_3018</name>
</gene>
<dbReference type="InterPro" id="IPR055170">
    <property type="entry name" value="GFO_IDH_MocA-like_dom"/>
</dbReference>
<dbReference type="OrthoDB" id="9815825at2"/>
<dbReference type="KEGG" id="mlt:VC82_3018"/>
<dbReference type="Gene3D" id="3.40.50.720">
    <property type="entry name" value="NAD(P)-binding Rossmann-like Domain"/>
    <property type="match status" value="1"/>
</dbReference>
<dbReference type="EMBL" id="CP011071">
    <property type="protein sequence ID" value="AKA36562.1"/>
    <property type="molecule type" value="Genomic_DNA"/>
</dbReference>
<dbReference type="SUPFAM" id="SSF55347">
    <property type="entry name" value="Glyceraldehyde-3-phosphate dehydrogenase-like, C-terminal domain"/>
    <property type="match status" value="1"/>
</dbReference>
<dbReference type="RefSeq" id="WP_045803078.1">
    <property type="nucleotide sequence ID" value="NZ_CP011071.1"/>
</dbReference>
<feature type="domain" description="GFO/IDH/MocA-like oxidoreductase" evidence="2">
    <location>
        <begin position="156"/>
        <end position="216"/>
    </location>
</feature>
<dbReference type="PANTHER" id="PTHR43377">
    <property type="entry name" value="BILIVERDIN REDUCTASE A"/>
    <property type="match status" value="1"/>
</dbReference>
<accession>A0A0D5YW96</accession>
<dbReference type="InterPro" id="IPR051450">
    <property type="entry name" value="Gfo/Idh/MocA_Oxidoreductases"/>
</dbReference>
<dbReference type="STRING" id="516051.VC82_3018"/>
<name>A0A0D5YW96_9FLAO</name>
<dbReference type="PANTHER" id="PTHR43377:SF1">
    <property type="entry name" value="BILIVERDIN REDUCTASE A"/>
    <property type="match status" value="1"/>
</dbReference>
<evidence type="ECO:0000313" key="3">
    <source>
        <dbReference type="EMBL" id="AKA36562.1"/>
    </source>
</evidence>
<dbReference type="AlphaFoldDB" id="A0A0D5YW96"/>
<keyword evidence="4" id="KW-1185">Reference proteome</keyword>
<dbReference type="HOGENOM" id="CLU_023194_10_0_10"/>
<sequence length="322" mass="36089">MLKAGVLGAGHLGKIHLRLLQESAYYDLVGFYDPDEINAKKVADEFGYRYFDNINKLIDAVDMVDIVTPTLSHYDCAEKAIEKGKHVFIEKPVTNTLEEAEKLIEMKDRYGVKAQVGHVERFNPAFLAVKDAIDNPMFIETHRLAEFNPRGTDVPVVLDLMIHDIDAILSVVNSEVKQINASGVSVISDSPDIANARIAFENGCVANLTSSRISLKNMRKSRFFQRDAYISVDFLEKKVEVVKMKDAPENPGDFDMILQNAEGEKKQIYFENPDIRPNNAILQELETFAEAINNDTEPVVTLEQGANALKVALQIIKSFNQV</sequence>
<dbReference type="Pfam" id="PF01408">
    <property type="entry name" value="GFO_IDH_MocA"/>
    <property type="match status" value="1"/>
</dbReference>
<dbReference type="Proteomes" id="UP000032726">
    <property type="component" value="Chromosome"/>
</dbReference>
<feature type="domain" description="Gfo/Idh/MocA-like oxidoreductase N-terminal" evidence="1">
    <location>
        <begin position="3"/>
        <end position="118"/>
    </location>
</feature>
<dbReference type="GO" id="GO:0000166">
    <property type="term" value="F:nucleotide binding"/>
    <property type="evidence" value="ECO:0007669"/>
    <property type="project" value="InterPro"/>
</dbReference>
<dbReference type="Gene3D" id="3.30.360.10">
    <property type="entry name" value="Dihydrodipicolinate Reductase, domain 2"/>
    <property type="match status" value="1"/>
</dbReference>
<dbReference type="SUPFAM" id="SSF51735">
    <property type="entry name" value="NAD(P)-binding Rossmann-fold domains"/>
    <property type="match status" value="1"/>
</dbReference>
<proteinExistence type="predicted"/>
<dbReference type="Pfam" id="PF22725">
    <property type="entry name" value="GFO_IDH_MocA_C3"/>
    <property type="match status" value="1"/>
</dbReference>
<evidence type="ECO:0000259" key="2">
    <source>
        <dbReference type="Pfam" id="PF22725"/>
    </source>
</evidence>
<protein>
    <submittedName>
        <fullName evidence="3">Oxidoreductase, Gfo/Idh/MocA family protein</fullName>
    </submittedName>
</protein>
<reference evidence="3 4" key="1">
    <citation type="submission" date="2015-03" db="EMBL/GenBank/DDBJ databases">
        <title>Complete genome sequence of Muricauda lutaonensis CC-HSB-11T, isolated from a coastal hot spring.</title>
        <authorList>
            <person name="Kim K.M."/>
        </authorList>
    </citation>
    <scope>NUCLEOTIDE SEQUENCE [LARGE SCALE GENOMIC DNA]</scope>
    <source>
        <strain evidence="3 4">CC-HSB-11</strain>
    </source>
</reference>
<dbReference type="PATRIC" id="fig|516051.4.peg.3095"/>
<dbReference type="InterPro" id="IPR000683">
    <property type="entry name" value="Gfo/Idh/MocA-like_OxRdtase_N"/>
</dbReference>
<organism evidence="3 4">
    <name type="scientific">Flagellimonas lutaonensis</name>
    <dbReference type="NCBI Taxonomy" id="516051"/>
    <lineage>
        <taxon>Bacteria</taxon>
        <taxon>Pseudomonadati</taxon>
        <taxon>Bacteroidota</taxon>
        <taxon>Flavobacteriia</taxon>
        <taxon>Flavobacteriales</taxon>
        <taxon>Flavobacteriaceae</taxon>
        <taxon>Flagellimonas</taxon>
    </lineage>
</organism>
<dbReference type="InterPro" id="IPR036291">
    <property type="entry name" value="NAD(P)-bd_dom_sf"/>
</dbReference>
<evidence type="ECO:0000313" key="4">
    <source>
        <dbReference type="Proteomes" id="UP000032726"/>
    </source>
</evidence>